<dbReference type="PANTHER" id="PTHR37291:SF1">
    <property type="entry name" value="TYPE IV METHYL-DIRECTED RESTRICTION ENZYME ECOKMCRB SUBUNIT"/>
    <property type="match status" value="1"/>
</dbReference>
<dbReference type="Proteomes" id="UP001301728">
    <property type="component" value="Unassembled WGS sequence"/>
</dbReference>
<dbReference type="CDD" id="cd00009">
    <property type="entry name" value="AAA"/>
    <property type="match status" value="1"/>
</dbReference>
<reference evidence="2 3" key="1">
    <citation type="submission" date="2023-12" db="EMBL/GenBank/DDBJ databases">
        <title>Baltic Sea Cyanobacteria.</title>
        <authorList>
            <person name="Delbaje E."/>
            <person name="Fewer D.P."/>
            <person name="Shishido T.K."/>
        </authorList>
    </citation>
    <scope>NUCLEOTIDE SEQUENCE [LARGE SCALE GENOMIC DNA]</scope>
    <source>
        <strain evidence="2 3">CCNP 1315</strain>
    </source>
</reference>
<evidence type="ECO:0000259" key="1">
    <source>
        <dbReference type="SMART" id="SM00382"/>
    </source>
</evidence>
<comment type="caution">
    <text evidence="2">The sequence shown here is derived from an EMBL/GenBank/DDBJ whole genome shotgun (WGS) entry which is preliminary data.</text>
</comment>
<dbReference type="InterPro" id="IPR003593">
    <property type="entry name" value="AAA+_ATPase"/>
</dbReference>
<evidence type="ECO:0000313" key="2">
    <source>
        <dbReference type="EMBL" id="MEA5521604.1"/>
    </source>
</evidence>
<organism evidence="2 3">
    <name type="scientific">Limnoraphis robusta CCNP1315</name>
    <dbReference type="NCBI Taxonomy" id="3110306"/>
    <lineage>
        <taxon>Bacteria</taxon>
        <taxon>Bacillati</taxon>
        <taxon>Cyanobacteriota</taxon>
        <taxon>Cyanophyceae</taxon>
        <taxon>Oscillatoriophycideae</taxon>
        <taxon>Oscillatoriales</taxon>
        <taxon>Sirenicapillariaceae</taxon>
        <taxon>Limnoraphis</taxon>
    </lineage>
</organism>
<accession>A0ABU5U331</accession>
<feature type="domain" description="AAA+ ATPase" evidence="1">
    <location>
        <begin position="286"/>
        <end position="447"/>
    </location>
</feature>
<evidence type="ECO:0000313" key="3">
    <source>
        <dbReference type="Proteomes" id="UP001301728"/>
    </source>
</evidence>
<dbReference type="InterPro" id="IPR011704">
    <property type="entry name" value="ATPase_dyneun-rel_AAA"/>
</dbReference>
<dbReference type="SMART" id="SM00382">
    <property type="entry name" value="AAA"/>
    <property type="match status" value="1"/>
</dbReference>
<dbReference type="Pfam" id="PF07728">
    <property type="entry name" value="AAA_5"/>
    <property type="match status" value="1"/>
</dbReference>
<dbReference type="RefSeq" id="WP_323273297.1">
    <property type="nucleotide sequence ID" value="NZ_JAYGHT010000135.1"/>
</dbReference>
<sequence length="532" mass="61419">MLAEKKAEFVRLFHEFINSYPYTPAGIRHTTAYNEQRQQGKRNFEAISSSESQPVEDLTEAVLLQLLPYSKSANNLQRGAWIHHAPAIKKDLKEWYEGAKWTKPEDWEKVASSILNFIRCCYQDSTQLSAACQVFSENPYSKGFQTGMLTPILNALRPDDFLLINNKSRRVINYFANTSYEGKLTDYPALNLAGHQLIKELTPELNQPGRPALRNDDLFDMFSHWLVGVKKYEFSQQELSPEHEQIETDFNIEEMNLQPEYTLTQCAEDTGIEAETLTFWLQGLERKQQVIFSGPPGTGKTYIAKKLAKYLVSGGDGFIDVVQFHPAYAYEDFVQGIRPQKTDGQLDYPLVNGRFLNFCQRARNCEDICVLIIDEINRGNVARIFGELMYLLEYRNEEIYLTSGERFGISENVRIIGTMNTADRSIALVDHALRRRFAFISLSPNYEVLRRYHRGIDVSVEGLITTLKQVNQQIGNPHYEIGISFFLQPNINQEIESIWKLEIEPYLEEYFFDQASLVNQFRWDKVKQQVGL</sequence>
<dbReference type="SUPFAM" id="SSF52540">
    <property type="entry name" value="P-loop containing nucleoside triphosphate hydrolases"/>
    <property type="match status" value="1"/>
</dbReference>
<keyword evidence="3" id="KW-1185">Reference proteome</keyword>
<dbReference type="InterPro" id="IPR027417">
    <property type="entry name" value="P-loop_NTPase"/>
</dbReference>
<dbReference type="EMBL" id="JAYGHT010000135">
    <property type="protein sequence ID" value="MEA5521604.1"/>
    <property type="molecule type" value="Genomic_DNA"/>
</dbReference>
<dbReference type="Gene3D" id="3.40.50.300">
    <property type="entry name" value="P-loop containing nucleotide triphosphate hydrolases"/>
    <property type="match status" value="1"/>
</dbReference>
<dbReference type="PANTHER" id="PTHR37291">
    <property type="entry name" value="5-METHYLCYTOSINE-SPECIFIC RESTRICTION ENZYME B"/>
    <property type="match status" value="1"/>
</dbReference>
<protein>
    <submittedName>
        <fullName evidence="2">AAA family ATPase</fullName>
    </submittedName>
</protein>
<proteinExistence type="predicted"/>
<dbReference type="InterPro" id="IPR052934">
    <property type="entry name" value="Methyl-DNA_Rec/Restrict_Enz"/>
</dbReference>
<name>A0ABU5U331_9CYAN</name>
<gene>
    <name evidence="2" type="ORF">VB854_21945</name>
</gene>